<keyword evidence="1" id="KW-0677">Repeat</keyword>
<dbReference type="InterPro" id="IPR051111">
    <property type="entry name" value="Ca-binding_regulatory"/>
</dbReference>
<dbReference type="InterPro" id="IPR011992">
    <property type="entry name" value="EF-hand-dom_pair"/>
</dbReference>
<keyword evidence="2" id="KW-0106">Calcium</keyword>
<comment type="caution">
    <text evidence="4">The sequence shown here is derived from an EMBL/GenBank/DDBJ whole genome shotgun (WGS) entry which is preliminary data.</text>
</comment>
<name>A0A3M7R1F7_BRAPC</name>
<evidence type="ECO:0000256" key="2">
    <source>
        <dbReference type="ARBA" id="ARBA00022837"/>
    </source>
</evidence>
<dbReference type="PROSITE" id="PS00018">
    <property type="entry name" value="EF_HAND_1"/>
    <property type="match status" value="2"/>
</dbReference>
<feature type="domain" description="EF-hand" evidence="3">
    <location>
        <begin position="55"/>
        <end position="90"/>
    </location>
</feature>
<dbReference type="GO" id="GO:0032588">
    <property type="term" value="C:trans-Golgi network membrane"/>
    <property type="evidence" value="ECO:0007669"/>
    <property type="project" value="TreeGrafter"/>
</dbReference>
<gene>
    <name evidence="4" type="ORF">BpHYR1_026744</name>
</gene>
<sequence length="91" mass="10288">MSRDLVQEAAGRAKNLQVEQIKTIKEAFDQFDVNGDGTVSINEVDKVLDTLSIHIPESEQERIIQTLDKNGNGTIEFVEFVINYENGLFNF</sequence>
<dbReference type="SMART" id="SM00054">
    <property type="entry name" value="EFh"/>
    <property type="match status" value="2"/>
</dbReference>
<dbReference type="PANTHER" id="PTHR46311">
    <property type="entry name" value="CALCIUM-BINDING PROTEIN 8-RELATED"/>
    <property type="match status" value="1"/>
</dbReference>
<dbReference type="InterPro" id="IPR002048">
    <property type="entry name" value="EF_hand_dom"/>
</dbReference>
<dbReference type="FunFam" id="1.10.238.10:FF:000178">
    <property type="entry name" value="Calmodulin-2 A"/>
    <property type="match status" value="1"/>
</dbReference>
<dbReference type="GO" id="GO:0005509">
    <property type="term" value="F:calcium ion binding"/>
    <property type="evidence" value="ECO:0007669"/>
    <property type="project" value="InterPro"/>
</dbReference>
<accession>A0A3M7R1F7</accession>
<evidence type="ECO:0000259" key="3">
    <source>
        <dbReference type="PROSITE" id="PS50222"/>
    </source>
</evidence>
<proteinExistence type="predicted"/>
<protein>
    <submittedName>
        <fullName evidence="4">Calmodulin</fullName>
    </submittedName>
</protein>
<keyword evidence="5" id="KW-1185">Reference proteome</keyword>
<dbReference type="SUPFAM" id="SSF47473">
    <property type="entry name" value="EF-hand"/>
    <property type="match status" value="1"/>
</dbReference>
<reference evidence="4 5" key="1">
    <citation type="journal article" date="2018" name="Sci. Rep.">
        <title>Genomic signatures of local adaptation to the degree of environmental predictability in rotifers.</title>
        <authorList>
            <person name="Franch-Gras L."/>
            <person name="Hahn C."/>
            <person name="Garcia-Roger E.M."/>
            <person name="Carmona M.J."/>
            <person name="Serra M."/>
            <person name="Gomez A."/>
        </authorList>
    </citation>
    <scope>NUCLEOTIDE SEQUENCE [LARGE SCALE GENOMIC DNA]</scope>
    <source>
        <strain evidence="4">HYR1</strain>
    </source>
</reference>
<dbReference type="Gene3D" id="1.10.238.10">
    <property type="entry name" value="EF-hand"/>
    <property type="match status" value="1"/>
</dbReference>
<dbReference type="PROSITE" id="PS50222">
    <property type="entry name" value="EF_HAND_2"/>
    <property type="match status" value="2"/>
</dbReference>
<dbReference type="Proteomes" id="UP000276133">
    <property type="component" value="Unassembled WGS sequence"/>
</dbReference>
<dbReference type="EMBL" id="REGN01004459">
    <property type="protein sequence ID" value="RNA17416.1"/>
    <property type="molecule type" value="Genomic_DNA"/>
</dbReference>
<dbReference type="PANTHER" id="PTHR46311:SF5">
    <property type="entry name" value="EF-HAND DOMAIN-CONTAINING PROTEIN"/>
    <property type="match status" value="1"/>
</dbReference>
<dbReference type="OrthoDB" id="5988051at2759"/>
<evidence type="ECO:0000313" key="5">
    <source>
        <dbReference type="Proteomes" id="UP000276133"/>
    </source>
</evidence>
<feature type="domain" description="EF-hand" evidence="3">
    <location>
        <begin position="19"/>
        <end position="54"/>
    </location>
</feature>
<dbReference type="STRING" id="10195.A0A3M7R1F7"/>
<evidence type="ECO:0000313" key="4">
    <source>
        <dbReference type="EMBL" id="RNA17416.1"/>
    </source>
</evidence>
<dbReference type="Pfam" id="PF13499">
    <property type="entry name" value="EF-hand_7"/>
    <property type="match status" value="1"/>
</dbReference>
<organism evidence="4 5">
    <name type="scientific">Brachionus plicatilis</name>
    <name type="common">Marine rotifer</name>
    <name type="synonym">Brachionus muelleri</name>
    <dbReference type="NCBI Taxonomy" id="10195"/>
    <lineage>
        <taxon>Eukaryota</taxon>
        <taxon>Metazoa</taxon>
        <taxon>Spiralia</taxon>
        <taxon>Gnathifera</taxon>
        <taxon>Rotifera</taxon>
        <taxon>Eurotatoria</taxon>
        <taxon>Monogononta</taxon>
        <taxon>Pseudotrocha</taxon>
        <taxon>Ploima</taxon>
        <taxon>Brachionidae</taxon>
        <taxon>Brachionus</taxon>
    </lineage>
</organism>
<dbReference type="InterPro" id="IPR018247">
    <property type="entry name" value="EF_Hand_1_Ca_BS"/>
</dbReference>
<evidence type="ECO:0000256" key="1">
    <source>
        <dbReference type="ARBA" id="ARBA00022737"/>
    </source>
</evidence>
<dbReference type="CDD" id="cd00051">
    <property type="entry name" value="EFh"/>
    <property type="match status" value="1"/>
</dbReference>
<dbReference type="AlphaFoldDB" id="A0A3M7R1F7"/>